<keyword evidence="4" id="KW-1133">Transmembrane helix</keyword>
<reference evidence="6 7" key="1">
    <citation type="submission" date="2018-02" db="EMBL/GenBank/DDBJ databases">
        <authorList>
            <person name="Machado R.A."/>
        </authorList>
    </citation>
    <scope>NUCLEOTIDE SEQUENCE [LARGE SCALE GENOMIC DNA]</scope>
    <source>
        <strain evidence="6 7">DSM 23271</strain>
    </source>
</reference>
<dbReference type="GO" id="GO:0005524">
    <property type="term" value="F:ATP binding"/>
    <property type="evidence" value="ECO:0007669"/>
    <property type="project" value="UniProtKB-KW"/>
</dbReference>
<keyword evidence="1" id="KW-0813">Transport</keyword>
<keyword evidence="4" id="KW-0472">Membrane</keyword>
<dbReference type="InterPro" id="IPR051782">
    <property type="entry name" value="ABC_Transporter_VariousFunc"/>
</dbReference>
<dbReference type="Proteomes" id="UP000547931">
    <property type="component" value="Unassembled WGS sequence"/>
</dbReference>
<dbReference type="PANTHER" id="PTHR42939">
    <property type="entry name" value="ABC TRANSPORTER ATP-BINDING PROTEIN ALBC-RELATED"/>
    <property type="match status" value="1"/>
</dbReference>
<gene>
    <name evidence="6" type="ORF">C5470_05555</name>
</gene>
<sequence>MLLFVIILYILCESAFSQIPAKADYILLAYFSVVTYICMLLFYDFSYIEMNYLSYLYNFLSMRKILFYNYCLSLFLFSFLIFPFCFLVVKSFPVIMFISYVFLSVILSFISLLRTQYTKLIILCVVLFFTYFLGLFMLEVIELEVIINDKTIFSRVNCNFYVGLNRIAGINGAGKTTFLSSIADVNKVKKGIVNFIEKEKKYRFSLQKHGFYLSDDVDFYNFITGIDVIKLGKRYRKSNLKHPLDYYLNGFGISKYSGIEYWKMSLGTKKKFLLTSAFMTDADVYIFDEPTNGLDSDSITFLIALMISLAEEKIVIFSSHDDSFLQALSFTTYEINGNKIMYHGK</sequence>
<comment type="caution">
    <text evidence="6">The sequence shown here is derived from an EMBL/GenBank/DDBJ whole genome shotgun (WGS) entry which is preliminary data.</text>
</comment>
<evidence type="ECO:0000256" key="4">
    <source>
        <dbReference type="SAM" id="Phobius"/>
    </source>
</evidence>
<feature type="transmembrane region" description="Helical" evidence="4">
    <location>
        <begin position="27"/>
        <end position="45"/>
    </location>
</feature>
<dbReference type="GO" id="GO:0016887">
    <property type="term" value="F:ATP hydrolysis activity"/>
    <property type="evidence" value="ECO:0007669"/>
    <property type="project" value="InterPro"/>
</dbReference>
<evidence type="ECO:0000313" key="6">
    <source>
        <dbReference type="EMBL" id="NHB95917.1"/>
    </source>
</evidence>
<dbReference type="Gene3D" id="3.40.50.300">
    <property type="entry name" value="P-loop containing nucleotide triphosphate hydrolases"/>
    <property type="match status" value="1"/>
</dbReference>
<dbReference type="Pfam" id="PF00005">
    <property type="entry name" value="ABC_tran"/>
    <property type="match status" value="1"/>
</dbReference>
<evidence type="ECO:0000256" key="1">
    <source>
        <dbReference type="ARBA" id="ARBA00022448"/>
    </source>
</evidence>
<dbReference type="PANTHER" id="PTHR42939:SF1">
    <property type="entry name" value="ABC TRANSPORTER ATP-BINDING PROTEIN ALBC-RELATED"/>
    <property type="match status" value="1"/>
</dbReference>
<feature type="transmembrane region" description="Helical" evidence="4">
    <location>
        <begin position="66"/>
        <end position="89"/>
    </location>
</feature>
<name>A0A7X5QK53_9GAMM</name>
<keyword evidence="4" id="KW-0812">Transmembrane</keyword>
<dbReference type="EMBL" id="PUJV01000004">
    <property type="protein sequence ID" value="NHB95917.1"/>
    <property type="molecule type" value="Genomic_DNA"/>
</dbReference>
<dbReference type="SUPFAM" id="SSF52540">
    <property type="entry name" value="P-loop containing nucleoside triphosphate hydrolases"/>
    <property type="match status" value="1"/>
</dbReference>
<evidence type="ECO:0000256" key="2">
    <source>
        <dbReference type="ARBA" id="ARBA00022741"/>
    </source>
</evidence>
<evidence type="ECO:0000259" key="5">
    <source>
        <dbReference type="Pfam" id="PF00005"/>
    </source>
</evidence>
<feature type="transmembrane region" description="Helical" evidence="4">
    <location>
        <begin position="120"/>
        <end position="138"/>
    </location>
</feature>
<protein>
    <recommendedName>
        <fullName evidence="5">ABC transporter domain-containing protein</fullName>
    </recommendedName>
</protein>
<proteinExistence type="predicted"/>
<accession>A0A7X5QK53</accession>
<evidence type="ECO:0000313" key="7">
    <source>
        <dbReference type="Proteomes" id="UP000547931"/>
    </source>
</evidence>
<keyword evidence="3" id="KW-0067">ATP-binding</keyword>
<dbReference type="InterPro" id="IPR003439">
    <property type="entry name" value="ABC_transporter-like_ATP-bd"/>
</dbReference>
<feature type="domain" description="ABC transporter" evidence="5">
    <location>
        <begin position="167"/>
        <end position="292"/>
    </location>
</feature>
<feature type="transmembrane region" description="Helical" evidence="4">
    <location>
        <begin position="95"/>
        <end position="113"/>
    </location>
</feature>
<organism evidence="6 7">
    <name type="scientific">Photorhabdus stackebrandtii</name>
    <dbReference type="NCBI Taxonomy" id="1123042"/>
    <lineage>
        <taxon>Bacteria</taxon>
        <taxon>Pseudomonadati</taxon>
        <taxon>Pseudomonadota</taxon>
        <taxon>Gammaproteobacteria</taxon>
        <taxon>Enterobacterales</taxon>
        <taxon>Morganellaceae</taxon>
        <taxon>Photorhabdus</taxon>
    </lineage>
</organism>
<evidence type="ECO:0000256" key="3">
    <source>
        <dbReference type="ARBA" id="ARBA00022840"/>
    </source>
</evidence>
<dbReference type="AlphaFoldDB" id="A0A7X5QK53"/>
<dbReference type="InterPro" id="IPR027417">
    <property type="entry name" value="P-loop_NTPase"/>
</dbReference>
<keyword evidence="2" id="KW-0547">Nucleotide-binding</keyword>
<keyword evidence="7" id="KW-1185">Reference proteome</keyword>